<dbReference type="Gene3D" id="3.90.550.10">
    <property type="entry name" value="Spore Coat Polysaccharide Biosynthesis Protein SpsA, Chain A"/>
    <property type="match status" value="1"/>
</dbReference>
<proteinExistence type="inferred from homology"/>
<evidence type="ECO:0000259" key="2">
    <source>
        <dbReference type="Pfam" id="PF00535"/>
    </source>
</evidence>
<comment type="caution">
    <text evidence="3">The sequence shown here is derived from an EMBL/GenBank/DDBJ whole genome shotgun (WGS) entry which is preliminary data.</text>
</comment>
<protein>
    <submittedName>
        <fullName evidence="3">Glycosyltransferase</fullName>
    </submittedName>
</protein>
<dbReference type="AlphaFoldDB" id="A0A8I1MH59"/>
<evidence type="ECO:0000313" key="3">
    <source>
        <dbReference type="EMBL" id="MBN8252280.1"/>
    </source>
</evidence>
<dbReference type="InterPro" id="IPR001173">
    <property type="entry name" value="Glyco_trans_2-like"/>
</dbReference>
<dbReference type="PANTHER" id="PTHR22916:SF3">
    <property type="entry name" value="UDP-GLCNAC:BETAGAL BETA-1,3-N-ACETYLGLUCOSAMINYLTRANSFERASE-LIKE PROTEIN 1"/>
    <property type="match status" value="1"/>
</dbReference>
<evidence type="ECO:0000313" key="4">
    <source>
        <dbReference type="Proteomes" id="UP000664578"/>
    </source>
</evidence>
<dbReference type="PANTHER" id="PTHR22916">
    <property type="entry name" value="GLYCOSYLTRANSFERASE"/>
    <property type="match status" value="1"/>
</dbReference>
<dbReference type="SUPFAM" id="SSF53448">
    <property type="entry name" value="Nucleotide-diphospho-sugar transferases"/>
    <property type="match status" value="1"/>
</dbReference>
<name>A0A8I1MH59_9BACI</name>
<accession>A0A8I1MH59</accession>
<feature type="domain" description="Glycosyltransferase 2-like" evidence="2">
    <location>
        <begin position="5"/>
        <end position="162"/>
    </location>
</feature>
<dbReference type="EMBL" id="JAEMWV010000005">
    <property type="protein sequence ID" value="MBN8252280.1"/>
    <property type="molecule type" value="Genomic_DNA"/>
</dbReference>
<dbReference type="Pfam" id="PF00535">
    <property type="entry name" value="Glycos_transf_2"/>
    <property type="match status" value="1"/>
</dbReference>
<dbReference type="GO" id="GO:0016758">
    <property type="term" value="F:hexosyltransferase activity"/>
    <property type="evidence" value="ECO:0007669"/>
    <property type="project" value="UniProtKB-ARBA"/>
</dbReference>
<reference evidence="3" key="1">
    <citation type="submission" date="2020-12" db="EMBL/GenBank/DDBJ databases">
        <title>PHA producing bacteria isolated from mangrove.</title>
        <authorList>
            <person name="Zheng W."/>
            <person name="Yu S."/>
            <person name="Huang Y."/>
        </authorList>
    </citation>
    <scope>NUCLEOTIDE SEQUENCE</scope>
    <source>
        <strain evidence="3">GN22-4</strain>
    </source>
</reference>
<comment type="similarity">
    <text evidence="1">Belongs to the glycosyltransferase 2 family.</text>
</comment>
<dbReference type="InterPro" id="IPR029044">
    <property type="entry name" value="Nucleotide-diphossugar_trans"/>
</dbReference>
<dbReference type="RefSeq" id="WP_206782690.1">
    <property type="nucleotide sequence ID" value="NZ_JAEMWV010000005.1"/>
</dbReference>
<organism evidence="3 4">
    <name type="scientific">Priestia flexa</name>
    <dbReference type="NCBI Taxonomy" id="86664"/>
    <lineage>
        <taxon>Bacteria</taxon>
        <taxon>Bacillati</taxon>
        <taxon>Bacillota</taxon>
        <taxon>Bacilli</taxon>
        <taxon>Bacillales</taxon>
        <taxon>Bacillaceae</taxon>
        <taxon>Priestia</taxon>
    </lineage>
</organism>
<dbReference type="Proteomes" id="UP000664578">
    <property type="component" value="Unassembled WGS sequence"/>
</dbReference>
<evidence type="ECO:0000256" key="1">
    <source>
        <dbReference type="ARBA" id="ARBA00006739"/>
    </source>
</evidence>
<sequence length="237" mass="27449">MKKVSIIIPFYNCAYINQALDSVFKQTYPHIEIIVINDGSTEHYEKITPYLDRIIYIEKGNGGTASALNMGLSRATGDYICWLSSDDMYSTNKIENQLAYMLKTNASFSYTNYHLINKAGAITSRGIGIYYPTRLQILKEMSKGNFINGCSVMLKKEVFDRVGIFDETLPYTHDYDMWLRIIEQFSVYYIDEPLLYYRIHEKMGTMQHARTIKKEVKRVKAAHKDSIQQVIAQEQAR</sequence>
<keyword evidence="3" id="KW-0808">Transferase</keyword>
<gene>
    <name evidence="3" type="ORF">JF537_11940</name>
</gene>